<feature type="transmembrane region" description="Helical" evidence="10">
    <location>
        <begin position="157"/>
        <end position="186"/>
    </location>
</feature>
<keyword evidence="12" id="KW-1185">Reference proteome</keyword>
<organism evidence="11 12">
    <name type="scientific">Frisingicoccus caecimuris</name>
    <dbReference type="NCBI Taxonomy" id="1796636"/>
    <lineage>
        <taxon>Bacteria</taxon>
        <taxon>Bacillati</taxon>
        <taxon>Bacillota</taxon>
        <taxon>Clostridia</taxon>
        <taxon>Lachnospirales</taxon>
        <taxon>Lachnospiraceae</taxon>
        <taxon>Frisingicoccus</taxon>
    </lineage>
</organism>
<feature type="transmembrane region" description="Helical" evidence="10">
    <location>
        <begin position="6"/>
        <end position="25"/>
    </location>
</feature>
<feature type="transmembrane region" description="Helical" evidence="10">
    <location>
        <begin position="122"/>
        <end position="145"/>
    </location>
</feature>
<evidence type="ECO:0000256" key="9">
    <source>
        <dbReference type="ARBA" id="ARBA00023264"/>
    </source>
</evidence>
<dbReference type="NCBIfam" id="TIGR00023">
    <property type="entry name" value="glycerol-3-phosphate 1-O-acyltransferase PlsY"/>
    <property type="match status" value="1"/>
</dbReference>
<evidence type="ECO:0000313" key="12">
    <source>
        <dbReference type="Proteomes" id="UP000295711"/>
    </source>
</evidence>
<sequence length="209" mass="23537">MLRDIILCLFIGYVFGCFQTGYIYGRCHGIDIRNYGSGNAGTTNTLRVLGKKAGYITYLGDALKAIIAILLVKYLIYGNLLVPALDFQLLLAYTGLGVAFGHNYPFYLKFKGGKGIAVTSGVMLALDLRIGLIGIIGFLIIFFTTRYVSVGSLYMSLAFPVCVLIFYPGQWHLFGISVVFWLMAWMRHRENIKRLMNGNENRFERKKKN</sequence>
<evidence type="ECO:0000256" key="4">
    <source>
        <dbReference type="ARBA" id="ARBA00022692"/>
    </source>
</evidence>
<evidence type="ECO:0000313" key="11">
    <source>
        <dbReference type="EMBL" id="TCO86242.1"/>
    </source>
</evidence>
<comment type="function">
    <text evidence="10">Catalyzes the transfer of an acyl group from acyl-phosphate (acyl-PO(4)) to glycerol-3-phosphate (G3P) to form lysophosphatidic acid (LPA). This enzyme utilizes acyl-phosphate as fatty acyl donor, but not acyl-CoA or acyl-ACP.</text>
</comment>
<accession>A0A4R2LDV2</accession>
<dbReference type="Pfam" id="PF02660">
    <property type="entry name" value="G3P_acyltransf"/>
    <property type="match status" value="1"/>
</dbReference>
<keyword evidence="7 10" id="KW-0472">Membrane</keyword>
<keyword evidence="2 10" id="KW-0444">Lipid biosynthesis</keyword>
<evidence type="ECO:0000256" key="10">
    <source>
        <dbReference type="HAMAP-Rule" id="MF_01043"/>
    </source>
</evidence>
<dbReference type="Proteomes" id="UP000295711">
    <property type="component" value="Unassembled WGS sequence"/>
</dbReference>
<comment type="subcellular location">
    <subcellularLocation>
        <location evidence="10">Cell membrane</location>
        <topology evidence="10">Multi-pass membrane protein</topology>
    </subcellularLocation>
</comment>
<dbReference type="GO" id="GO:0008654">
    <property type="term" value="P:phospholipid biosynthetic process"/>
    <property type="evidence" value="ECO:0007669"/>
    <property type="project" value="UniProtKB-UniRule"/>
</dbReference>
<evidence type="ECO:0000256" key="2">
    <source>
        <dbReference type="ARBA" id="ARBA00022516"/>
    </source>
</evidence>
<feature type="transmembrane region" description="Helical" evidence="10">
    <location>
        <begin position="55"/>
        <end position="77"/>
    </location>
</feature>
<name>A0A4R2LDV2_9FIRM</name>
<dbReference type="AlphaFoldDB" id="A0A4R2LDV2"/>
<dbReference type="EC" id="2.3.1.275" evidence="10"/>
<evidence type="ECO:0000256" key="8">
    <source>
        <dbReference type="ARBA" id="ARBA00023209"/>
    </source>
</evidence>
<feature type="transmembrane region" description="Helical" evidence="10">
    <location>
        <begin position="89"/>
        <end position="110"/>
    </location>
</feature>
<dbReference type="UniPathway" id="UPA00085"/>
<evidence type="ECO:0000256" key="3">
    <source>
        <dbReference type="ARBA" id="ARBA00022679"/>
    </source>
</evidence>
<dbReference type="GO" id="GO:0043772">
    <property type="term" value="F:acyl-phosphate glycerol-3-phosphate acyltransferase activity"/>
    <property type="evidence" value="ECO:0007669"/>
    <property type="project" value="UniProtKB-UniRule"/>
</dbReference>
<evidence type="ECO:0000256" key="7">
    <source>
        <dbReference type="ARBA" id="ARBA00023136"/>
    </source>
</evidence>
<comment type="caution">
    <text evidence="11">The sequence shown here is derived from an EMBL/GenBank/DDBJ whole genome shotgun (WGS) entry which is preliminary data.</text>
</comment>
<keyword evidence="9 10" id="KW-1208">Phospholipid metabolism</keyword>
<dbReference type="GO" id="GO:0005886">
    <property type="term" value="C:plasma membrane"/>
    <property type="evidence" value="ECO:0007669"/>
    <property type="project" value="UniProtKB-SubCell"/>
</dbReference>
<keyword evidence="11" id="KW-0012">Acyltransferase</keyword>
<dbReference type="OrthoDB" id="9777124at2"/>
<keyword evidence="8 10" id="KW-0594">Phospholipid biosynthesis</keyword>
<dbReference type="EMBL" id="SLXA01000001">
    <property type="protein sequence ID" value="TCO86242.1"/>
    <property type="molecule type" value="Genomic_DNA"/>
</dbReference>
<comment type="similarity">
    <text evidence="10">Belongs to the PlsY family.</text>
</comment>
<keyword evidence="3 10" id="KW-0808">Transferase</keyword>
<keyword evidence="6 10" id="KW-0443">Lipid metabolism</keyword>
<evidence type="ECO:0000256" key="5">
    <source>
        <dbReference type="ARBA" id="ARBA00022989"/>
    </source>
</evidence>
<keyword evidence="5 10" id="KW-1133">Transmembrane helix</keyword>
<comment type="subunit">
    <text evidence="10">Probably interacts with PlsX.</text>
</comment>
<evidence type="ECO:0000256" key="1">
    <source>
        <dbReference type="ARBA" id="ARBA00022475"/>
    </source>
</evidence>
<keyword evidence="4 10" id="KW-0812">Transmembrane</keyword>
<keyword evidence="1 10" id="KW-1003">Cell membrane</keyword>
<gene>
    <name evidence="10" type="primary">plsY</name>
    <name evidence="11" type="ORF">EV212_10122</name>
</gene>
<dbReference type="PANTHER" id="PTHR30309">
    <property type="entry name" value="INNER MEMBRANE PROTEIN YGIH"/>
    <property type="match status" value="1"/>
</dbReference>
<dbReference type="HAMAP" id="MF_01043">
    <property type="entry name" value="PlsY"/>
    <property type="match status" value="1"/>
</dbReference>
<evidence type="ECO:0000256" key="6">
    <source>
        <dbReference type="ARBA" id="ARBA00023098"/>
    </source>
</evidence>
<dbReference type="SMART" id="SM01207">
    <property type="entry name" value="G3P_acyltransf"/>
    <property type="match status" value="1"/>
</dbReference>
<dbReference type="RefSeq" id="WP_132087036.1">
    <property type="nucleotide sequence ID" value="NZ_JANKAQ010000005.1"/>
</dbReference>
<dbReference type="PANTHER" id="PTHR30309:SF0">
    <property type="entry name" value="GLYCEROL-3-PHOSPHATE ACYLTRANSFERASE-RELATED"/>
    <property type="match status" value="1"/>
</dbReference>
<comment type="catalytic activity">
    <reaction evidence="10">
        <text>an acyl phosphate + sn-glycerol 3-phosphate = a 1-acyl-sn-glycero-3-phosphate + phosphate</text>
        <dbReference type="Rhea" id="RHEA:34075"/>
        <dbReference type="ChEBI" id="CHEBI:43474"/>
        <dbReference type="ChEBI" id="CHEBI:57597"/>
        <dbReference type="ChEBI" id="CHEBI:57970"/>
        <dbReference type="ChEBI" id="CHEBI:59918"/>
        <dbReference type="EC" id="2.3.1.275"/>
    </reaction>
</comment>
<protein>
    <recommendedName>
        <fullName evidence="10">Glycerol-3-phosphate acyltransferase</fullName>
    </recommendedName>
    <alternativeName>
        <fullName evidence="10">Acyl-PO4 G3P acyltransferase</fullName>
    </alternativeName>
    <alternativeName>
        <fullName evidence="10">Acyl-phosphate--glycerol-3-phosphate acyltransferase</fullName>
    </alternativeName>
    <alternativeName>
        <fullName evidence="10">G3P acyltransferase</fullName>
        <shortName evidence="10">GPAT</shortName>
        <ecNumber evidence="10">2.3.1.275</ecNumber>
    </alternativeName>
    <alternativeName>
        <fullName evidence="10">Lysophosphatidic acid synthase</fullName>
        <shortName evidence="10">LPA synthase</shortName>
    </alternativeName>
</protein>
<dbReference type="InterPro" id="IPR003811">
    <property type="entry name" value="G3P_acylTferase_PlsY"/>
</dbReference>
<proteinExistence type="inferred from homology"/>
<comment type="pathway">
    <text evidence="10">Lipid metabolism; phospholipid metabolism.</text>
</comment>
<reference evidence="11 12" key="1">
    <citation type="submission" date="2019-03" db="EMBL/GenBank/DDBJ databases">
        <title>Genomic Encyclopedia of Type Strains, Phase IV (KMG-IV): sequencing the most valuable type-strain genomes for metagenomic binning, comparative biology and taxonomic classification.</title>
        <authorList>
            <person name="Goeker M."/>
        </authorList>
    </citation>
    <scope>NUCLEOTIDE SEQUENCE [LARGE SCALE GENOMIC DNA]</scope>
    <source>
        <strain evidence="11 12">DSM 28559</strain>
    </source>
</reference>